<dbReference type="Proteomes" id="UP001575105">
    <property type="component" value="Unassembled WGS sequence"/>
</dbReference>
<gene>
    <name evidence="1" type="ORF">ACERK3_11585</name>
</gene>
<protein>
    <submittedName>
        <fullName evidence="1">Uncharacterized protein</fullName>
    </submittedName>
</protein>
<name>A0ABV4U6Y7_9BACT</name>
<comment type="caution">
    <text evidence="1">The sequence shown here is derived from an EMBL/GenBank/DDBJ whole genome shotgun (WGS) entry which is preliminary data.</text>
</comment>
<evidence type="ECO:0000313" key="2">
    <source>
        <dbReference type="Proteomes" id="UP001575105"/>
    </source>
</evidence>
<sequence>MHESLRALPHRHRRRWGNPLSIRCFPEENLLLMENGPTFGPFARRSAALAAERGWLERHLPELAADL</sequence>
<keyword evidence="2" id="KW-1185">Reference proteome</keyword>
<organism evidence="1 2">
    <name type="scientific">Natronomicrosphaera hydrolytica</name>
    <dbReference type="NCBI Taxonomy" id="3242702"/>
    <lineage>
        <taxon>Bacteria</taxon>
        <taxon>Pseudomonadati</taxon>
        <taxon>Planctomycetota</taxon>
        <taxon>Phycisphaerae</taxon>
        <taxon>Phycisphaerales</taxon>
        <taxon>Phycisphaeraceae</taxon>
        <taxon>Natronomicrosphaera</taxon>
    </lineage>
</organism>
<evidence type="ECO:0000313" key="1">
    <source>
        <dbReference type="EMBL" id="MFA9478930.1"/>
    </source>
</evidence>
<proteinExistence type="predicted"/>
<reference evidence="1 2" key="1">
    <citation type="submission" date="2024-08" db="EMBL/GenBank/DDBJ databases">
        <title>Whole-genome sequencing of halo(alkali)philic microorganisms from hypersaline lakes.</title>
        <authorList>
            <person name="Sorokin D.Y."/>
            <person name="Merkel A.Y."/>
            <person name="Messina E."/>
            <person name="Yakimov M."/>
        </authorList>
    </citation>
    <scope>NUCLEOTIDE SEQUENCE [LARGE SCALE GENOMIC DNA]</scope>
    <source>
        <strain evidence="1 2">AB-hyl4</strain>
    </source>
</reference>
<dbReference type="EMBL" id="JBGUBD010000006">
    <property type="protein sequence ID" value="MFA9478930.1"/>
    <property type="molecule type" value="Genomic_DNA"/>
</dbReference>
<accession>A0ABV4U6Y7</accession>
<dbReference type="RefSeq" id="WP_425345849.1">
    <property type="nucleotide sequence ID" value="NZ_JBGUBD010000006.1"/>
</dbReference>